<feature type="region of interest" description="Disordered" evidence="3">
    <location>
        <begin position="47"/>
        <end position="122"/>
    </location>
</feature>
<dbReference type="PANTHER" id="PTHR31668">
    <property type="entry name" value="GLUCOSE TRANSPORT TRANSCRIPTION REGULATOR RGT1-RELATED-RELATED"/>
    <property type="match status" value="1"/>
</dbReference>
<dbReference type="GO" id="GO:0000981">
    <property type="term" value="F:DNA-binding transcription factor activity, RNA polymerase II-specific"/>
    <property type="evidence" value="ECO:0007669"/>
    <property type="project" value="InterPro"/>
</dbReference>
<comment type="caution">
    <text evidence="5">The sequence shown here is derived from an EMBL/GenBank/DDBJ whole genome shotgun (WGS) entry which is preliminary data.</text>
</comment>
<dbReference type="SMART" id="SM00906">
    <property type="entry name" value="Fungal_trans"/>
    <property type="match status" value="1"/>
</dbReference>
<dbReference type="Pfam" id="PF00172">
    <property type="entry name" value="Zn_clus"/>
    <property type="match status" value="1"/>
</dbReference>
<evidence type="ECO:0000256" key="1">
    <source>
        <dbReference type="ARBA" id="ARBA00022723"/>
    </source>
</evidence>
<dbReference type="InterPro" id="IPR050797">
    <property type="entry name" value="Carb_Metab_Trans_Reg"/>
</dbReference>
<evidence type="ECO:0000259" key="4">
    <source>
        <dbReference type="PROSITE" id="PS50048"/>
    </source>
</evidence>
<dbReference type="CDD" id="cd12148">
    <property type="entry name" value="fungal_TF_MHR"/>
    <property type="match status" value="1"/>
</dbReference>
<dbReference type="AlphaFoldDB" id="A0A9N8KEV4"/>
<dbReference type="EMBL" id="CAINUL010000002">
    <property type="protein sequence ID" value="CAD0108375.1"/>
    <property type="molecule type" value="Genomic_DNA"/>
</dbReference>
<keyword evidence="2" id="KW-0539">Nucleus</keyword>
<dbReference type="Gene3D" id="4.10.240.10">
    <property type="entry name" value="Zn(2)-C6 fungal-type DNA-binding domain"/>
    <property type="match status" value="1"/>
</dbReference>
<dbReference type="InterPro" id="IPR007219">
    <property type="entry name" value="XnlR_reg_dom"/>
</dbReference>
<dbReference type="OrthoDB" id="3034343at2759"/>
<dbReference type="GO" id="GO:0005634">
    <property type="term" value="C:nucleus"/>
    <property type="evidence" value="ECO:0007669"/>
    <property type="project" value="TreeGrafter"/>
</dbReference>
<feature type="non-terminal residue" evidence="5">
    <location>
        <position position="642"/>
    </location>
</feature>
<organism evidence="5 6">
    <name type="scientific">Aureobasidium uvarum</name>
    <dbReference type="NCBI Taxonomy" id="2773716"/>
    <lineage>
        <taxon>Eukaryota</taxon>
        <taxon>Fungi</taxon>
        <taxon>Dikarya</taxon>
        <taxon>Ascomycota</taxon>
        <taxon>Pezizomycotina</taxon>
        <taxon>Dothideomycetes</taxon>
        <taxon>Dothideomycetidae</taxon>
        <taxon>Dothideales</taxon>
        <taxon>Saccotheciaceae</taxon>
        <taxon>Aureobasidium</taxon>
    </lineage>
</organism>
<evidence type="ECO:0000256" key="3">
    <source>
        <dbReference type="SAM" id="MobiDB-lite"/>
    </source>
</evidence>
<evidence type="ECO:0000313" key="5">
    <source>
        <dbReference type="EMBL" id="CAD0108375.1"/>
    </source>
</evidence>
<dbReference type="SUPFAM" id="SSF57701">
    <property type="entry name" value="Zn2/Cys6 DNA-binding domain"/>
    <property type="match status" value="1"/>
</dbReference>
<keyword evidence="6" id="KW-1185">Reference proteome</keyword>
<dbReference type="GO" id="GO:0001080">
    <property type="term" value="P:nitrogen catabolite activation of transcription from RNA polymerase II promoter"/>
    <property type="evidence" value="ECO:0007669"/>
    <property type="project" value="TreeGrafter"/>
</dbReference>
<dbReference type="PANTHER" id="PTHR31668:SF10">
    <property type="entry name" value="ZN(II)2CYS6 TRANSCRIPTION FACTOR (EUROFUNG)"/>
    <property type="match status" value="1"/>
</dbReference>
<evidence type="ECO:0000313" key="6">
    <source>
        <dbReference type="Proteomes" id="UP000745764"/>
    </source>
</evidence>
<gene>
    <name evidence="5" type="ORF">AWRI4620_LOCUS2630</name>
</gene>
<protein>
    <recommendedName>
        <fullName evidence="4">Zn(2)-C6 fungal-type domain-containing protein</fullName>
    </recommendedName>
</protein>
<dbReference type="Proteomes" id="UP000745764">
    <property type="component" value="Unassembled WGS sequence"/>
</dbReference>
<feature type="domain" description="Zn(2)-C6 fungal-type" evidence="4">
    <location>
        <begin position="11"/>
        <end position="43"/>
    </location>
</feature>
<dbReference type="InterPro" id="IPR036864">
    <property type="entry name" value="Zn2-C6_fun-type_DNA-bd_sf"/>
</dbReference>
<dbReference type="SMART" id="SM00066">
    <property type="entry name" value="GAL4"/>
    <property type="match status" value="1"/>
</dbReference>
<sequence>GRPYRSHLRPACDACRRRKSRCTTTESSDACLMCQVHGSQCVFVDSDQSRRRKVPTPHGRASSYTESGGSNVDHDDTSISMAYSGETHTHNALSDGQSHHHGPAVLVDPGRPHASAITGSTEEASMSAMLAESGDSNTHIISPAIVDDNEELDSYLSSNPAVGIRRITRTSSTSTNIGPSSRRVLFNTVLKKPLGIHARQSLAASKLEVIEKLLEPHGTVLIDLHTSFRRTYSEHKDRLSPALLSNLYANAMTYWNNSPQLRSCHPPDHRFIWVQANEALHSELFLSPGISTVISIILNVHGRPSTSMFGNGGMVGTAVALSNSLGLNRDCSAWDISPGEKALRSRIWSIVVLMDRWTSLAYGTPLLIHRAQYDVPVPSKEQLAQPNASIAQYAGLSIFLAMLTLTDVLSHYLENVYCISRTSPIDRPPTSSFHLETLLTDWEDSLEDDIRRLVIRGNDLDRAGSGNLRLSYLAVKLLLRRILCDTTNATTENEGAVQARLQTQRVAEEIVLLVQELSHSHLRGFWMPSNGFTLTSATLFLLRDALKTTNRTRNTSLKLAKDMMSSLQTHRVNDSWDLADDCLSNCTDMTDRIEAGRTFESPGMIESQYFIDNNSLMFNDPVLGFASAFDFDLENFQWNETT</sequence>
<dbReference type="GO" id="GO:0003677">
    <property type="term" value="F:DNA binding"/>
    <property type="evidence" value="ECO:0007669"/>
    <property type="project" value="InterPro"/>
</dbReference>
<dbReference type="InterPro" id="IPR001138">
    <property type="entry name" value="Zn2Cys6_DnaBD"/>
</dbReference>
<name>A0A9N8KEV4_9PEZI</name>
<dbReference type="CDD" id="cd00067">
    <property type="entry name" value="GAL4"/>
    <property type="match status" value="1"/>
</dbReference>
<dbReference type="GO" id="GO:0006351">
    <property type="term" value="P:DNA-templated transcription"/>
    <property type="evidence" value="ECO:0007669"/>
    <property type="project" value="InterPro"/>
</dbReference>
<dbReference type="PROSITE" id="PS50048">
    <property type="entry name" value="ZN2_CY6_FUNGAL_2"/>
    <property type="match status" value="1"/>
</dbReference>
<dbReference type="Pfam" id="PF04082">
    <property type="entry name" value="Fungal_trans"/>
    <property type="match status" value="1"/>
</dbReference>
<evidence type="ECO:0000256" key="2">
    <source>
        <dbReference type="ARBA" id="ARBA00023242"/>
    </source>
</evidence>
<reference evidence="5" key="1">
    <citation type="submission" date="2020-06" db="EMBL/GenBank/DDBJ databases">
        <authorList>
            <person name="Onetto C."/>
        </authorList>
    </citation>
    <scope>NUCLEOTIDE SEQUENCE</scope>
</reference>
<keyword evidence="1" id="KW-0479">Metal-binding</keyword>
<dbReference type="GO" id="GO:0008270">
    <property type="term" value="F:zinc ion binding"/>
    <property type="evidence" value="ECO:0007669"/>
    <property type="project" value="InterPro"/>
</dbReference>
<proteinExistence type="predicted"/>
<accession>A0A9N8KEV4</accession>
<dbReference type="PROSITE" id="PS00463">
    <property type="entry name" value="ZN2_CY6_FUNGAL_1"/>
    <property type="match status" value="1"/>
</dbReference>